<keyword evidence="2" id="KW-1185">Reference proteome</keyword>
<proteinExistence type="predicted"/>
<dbReference type="EMBL" id="QTSX02000791">
    <property type="protein sequence ID" value="KAJ9084979.1"/>
    <property type="molecule type" value="Genomic_DNA"/>
</dbReference>
<evidence type="ECO:0000313" key="2">
    <source>
        <dbReference type="Proteomes" id="UP001165960"/>
    </source>
</evidence>
<organism evidence="1 2">
    <name type="scientific">Entomophthora muscae</name>
    <dbReference type="NCBI Taxonomy" id="34485"/>
    <lineage>
        <taxon>Eukaryota</taxon>
        <taxon>Fungi</taxon>
        <taxon>Fungi incertae sedis</taxon>
        <taxon>Zoopagomycota</taxon>
        <taxon>Entomophthoromycotina</taxon>
        <taxon>Entomophthoromycetes</taxon>
        <taxon>Entomophthorales</taxon>
        <taxon>Entomophthoraceae</taxon>
        <taxon>Entomophthora</taxon>
    </lineage>
</organism>
<evidence type="ECO:0000313" key="1">
    <source>
        <dbReference type="EMBL" id="KAJ9084979.1"/>
    </source>
</evidence>
<reference evidence="1" key="1">
    <citation type="submission" date="2022-04" db="EMBL/GenBank/DDBJ databases">
        <title>Genome of the entomopathogenic fungus Entomophthora muscae.</title>
        <authorList>
            <person name="Elya C."/>
            <person name="Lovett B.R."/>
            <person name="Lee E."/>
            <person name="Macias A.M."/>
            <person name="Hajek A.E."/>
            <person name="De Bivort B.L."/>
            <person name="Kasson M.T."/>
            <person name="De Fine Licht H.H."/>
            <person name="Stajich J.E."/>
        </authorList>
    </citation>
    <scope>NUCLEOTIDE SEQUENCE</scope>
    <source>
        <strain evidence="1">Berkeley</strain>
    </source>
</reference>
<gene>
    <name evidence="1" type="ORF">DSO57_1018570</name>
</gene>
<name>A0ACC2UDK3_9FUNG</name>
<sequence length="54" mass="5888">MATPTKARKSKATSKKQPPKKKILSRPSHLPLSPMLAAPPLLTLTVRILLTSEN</sequence>
<protein>
    <submittedName>
        <fullName evidence="1">Uncharacterized protein</fullName>
    </submittedName>
</protein>
<accession>A0ACC2UDK3</accession>
<dbReference type="Proteomes" id="UP001165960">
    <property type="component" value="Unassembled WGS sequence"/>
</dbReference>
<comment type="caution">
    <text evidence="1">The sequence shown here is derived from an EMBL/GenBank/DDBJ whole genome shotgun (WGS) entry which is preliminary data.</text>
</comment>